<accession>A0AA40FDL8</accession>
<dbReference type="Proteomes" id="UP001177670">
    <property type="component" value="Unassembled WGS sequence"/>
</dbReference>
<organism evidence="2 3">
    <name type="scientific">Melipona bicolor</name>
    <dbReference type="NCBI Taxonomy" id="60889"/>
    <lineage>
        <taxon>Eukaryota</taxon>
        <taxon>Metazoa</taxon>
        <taxon>Ecdysozoa</taxon>
        <taxon>Arthropoda</taxon>
        <taxon>Hexapoda</taxon>
        <taxon>Insecta</taxon>
        <taxon>Pterygota</taxon>
        <taxon>Neoptera</taxon>
        <taxon>Endopterygota</taxon>
        <taxon>Hymenoptera</taxon>
        <taxon>Apocrita</taxon>
        <taxon>Aculeata</taxon>
        <taxon>Apoidea</taxon>
        <taxon>Anthophila</taxon>
        <taxon>Apidae</taxon>
        <taxon>Melipona</taxon>
    </lineage>
</organism>
<sequence>MTDGGQEATQEPEPITPDNNFPKASFPSSTSTPLYTYTQRSAVDPFTTNPEIRHFCCHFARIPAAQLVARCIISESEMDLLTASREDSPPCGELYPPRRIFFIEENPIGVPMAWYRINTTFPPSWKRGSK</sequence>
<comment type="caution">
    <text evidence="2">The sequence shown here is derived from an EMBL/GenBank/DDBJ whole genome shotgun (WGS) entry which is preliminary data.</text>
</comment>
<name>A0AA40FDL8_9HYME</name>
<evidence type="ECO:0000313" key="2">
    <source>
        <dbReference type="EMBL" id="KAK1117069.1"/>
    </source>
</evidence>
<keyword evidence="3" id="KW-1185">Reference proteome</keyword>
<protein>
    <submittedName>
        <fullName evidence="2">Uncharacterized protein</fullName>
    </submittedName>
</protein>
<dbReference type="EMBL" id="JAHYIQ010000056">
    <property type="protein sequence ID" value="KAK1117069.1"/>
    <property type="molecule type" value="Genomic_DNA"/>
</dbReference>
<dbReference type="AlphaFoldDB" id="A0AA40FDL8"/>
<feature type="region of interest" description="Disordered" evidence="1">
    <location>
        <begin position="1"/>
        <end position="32"/>
    </location>
</feature>
<gene>
    <name evidence="2" type="ORF">K0M31_016992</name>
</gene>
<proteinExistence type="predicted"/>
<evidence type="ECO:0000256" key="1">
    <source>
        <dbReference type="SAM" id="MobiDB-lite"/>
    </source>
</evidence>
<evidence type="ECO:0000313" key="3">
    <source>
        <dbReference type="Proteomes" id="UP001177670"/>
    </source>
</evidence>
<reference evidence="2" key="1">
    <citation type="submission" date="2021-10" db="EMBL/GenBank/DDBJ databases">
        <title>Melipona bicolor Genome sequencing and assembly.</title>
        <authorList>
            <person name="Araujo N.S."/>
            <person name="Arias M.C."/>
        </authorList>
    </citation>
    <scope>NUCLEOTIDE SEQUENCE</scope>
    <source>
        <strain evidence="2">USP_2M_L1-L4_2017</strain>
        <tissue evidence="2">Whole body</tissue>
    </source>
</reference>